<dbReference type="InterPro" id="IPR027304">
    <property type="entry name" value="Trigger_fact/SurA_dom_sf"/>
</dbReference>
<evidence type="ECO:0000256" key="6">
    <source>
        <dbReference type="PROSITE-ProRule" id="PRU00278"/>
    </source>
</evidence>
<dbReference type="PROSITE" id="PS51257">
    <property type="entry name" value="PROKAR_LIPOPROTEIN"/>
    <property type="match status" value="1"/>
</dbReference>
<evidence type="ECO:0000256" key="3">
    <source>
        <dbReference type="ARBA" id="ARBA00022729"/>
    </source>
</evidence>
<keyword evidence="4 6" id="KW-0697">Rotamase</keyword>
<accession>A0A7C4Y518</accession>
<dbReference type="EMBL" id="DTHG01000055">
    <property type="protein sequence ID" value="HGW91781.1"/>
    <property type="molecule type" value="Genomic_DNA"/>
</dbReference>
<reference evidence="8" key="1">
    <citation type="journal article" date="2020" name="mSystems">
        <title>Genome- and Community-Level Interaction Insights into Carbon Utilization and Element Cycling Functions of Hydrothermarchaeota in Hydrothermal Sediment.</title>
        <authorList>
            <person name="Zhou Z."/>
            <person name="Liu Y."/>
            <person name="Xu W."/>
            <person name="Pan J."/>
            <person name="Luo Z.H."/>
            <person name="Li M."/>
        </authorList>
    </citation>
    <scope>NUCLEOTIDE SEQUENCE [LARGE SCALE GENOMIC DNA]</scope>
    <source>
        <strain evidence="8">SpSt-780</strain>
    </source>
</reference>
<dbReference type="PANTHER" id="PTHR47245:SF1">
    <property type="entry name" value="FOLDASE PROTEIN PRSA"/>
    <property type="match status" value="1"/>
</dbReference>
<sequence length="271" mass="31373">MKKFLLTLVVLSLFSCKKETKKDAVVSVKGRSYSFEEICEQFNIPPQQVLLLQPDQKKQVIDYFVQNEVFYQEALSQKLDKDPDIAKRLETIKKQLLVQALFQKLMRELPQVSEIEAKAYYESHKDEYNSEIRIGRIILDNEEKAREVLNKIKSGEDFSKLAKQYSIDTIAGKKGGDYGWISKGDYYNMPEIENAAFGIKDVGGVSDIIISPFGYEIVKLLDRRKMKVERKFDNIKSSIINELTMERQKTLLDSLTNSWKTKYNVKLTEGK</sequence>
<dbReference type="InterPro" id="IPR050245">
    <property type="entry name" value="PrsA_foldase"/>
</dbReference>
<comment type="catalytic activity">
    <reaction evidence="1">
        <text>[protein]-peptidylproline (omega=180) = [protein]-peptidylproline (omega=0)</text>
        <dbReference type="Rhea" id="RHEA:16237"/>
        <dbReference type="Rhea" id="RHEA-COMP:10747"/>
        <dbReference type="Rhea" id="RHEA-COMP:10748"/>
        <dbReference type="ChEBI" id="CHEBI:83833"/>
        <dbReference type="ChEBI" id="CHEBI:83834"/>
        <dbReference type="EC" id="5.2.1.8"/>
    </reaction>
</comment>
<dbReference type="Pfam" id="PF00639">
    <property type="entry name" value="Rotamase"/>
    <property type="match status" value="1"/>
</dbReference>
<evidence type="ECO:0000259" key="7">
    <source>
        <dbReference type="PROSITE" id="PS50198"/>
    </source>
</evidence>
<evidence type="ECO:0000256" key="1">
    <source>
        <dbReference type="ARBA" id="ARBA00000971"/>
    </source>
</evidence>
<dbReference type="InterPro" id="IPR046357">
    <property type="entry name" value="PPIase_dom_sf"/>
</dbReference>
<protein>
    <recommendedName>
        <fullName evidence="2">peptidylprolyl isomerase</fullName>
        <ecNumber evidence="2">5.2.1.8</ecNumber>
    </recommendedName>
</protein>
<dbReference type="PANTHER" id="PTHR47245">
    <property type="entry name" value="PEPTIDYLPROLYL ISOMERASE"/>
    <property type="match status" value="1"/>
</dbReference>
<dbReference type="SUPFAM" id="SSF54534">
    <property type="entry name" value="FKBP-like"/>
    <property type="match status" value="1"/>
</dbReference>
<evidence type="ECO:0000256" key="5">
    <source>
        <dbReference type="ARBA" id="ARBA00023235"/>
    </source>
</evidence>
<dbReference type="GO" id="GO:0003755">
    <property type="term" value="F:peptidyl-prolyl cis-trans isomerase activity"/>
    <property type="evidence" value="ECO:0007669"/>
    <property type="project" value="UniProtKB-KW"/>
</dbReference>
<evidence type="ECO:0000256" key="2">
    <source>
        <dbReference type="ARBA" id="ARBA00013194"/>
    </source>
</evidence>
<dbReference type="PROSITE" id="PS50198">
    <property type="entry name" value="PPIC_PPIASE_2"/>
    <property type="match status" value="1"/>
</dbReference>
<dbReference type="SUPFAM" id="SSF109998">
    <property type="entry name" value="Triger factor/SurA peptide-binding domain-like"/>
    <property type="match status" value="1"/>
</dbReference>
<dbReference type="AlphaFoldDB" id="A0A7C4Y518"/>
<comment type="caution">
    <text evidence="8">The sequence shown here is derived from an EMBL/GenBank/DDBJ whole genome shotgun (WGS) entry which is preliminary data.</text>
</comment>
<keyword evidence="3" id="KW-0732">Signal</keyword>
<dbReference type="Gene3D" id="3.10.50.40">
    <property type="match status" value="1"/>
</dbReference>
<organism evidence="8">
    <name type="scientific">candidate division WOR-3 bacterium</name>
    <dbReference type="NCBI Taxonomy" id="2052148"/>
    <lineage>
        <taxon>Bacteria</taxon>
        <taxon>Bacteria division WOR-3</taxon>
    </lineage>
</organism>
<dbReference type="InterPro" id="IPR000297">
    <property type="entry name" value="PPIase_PpiC"/>
</dbReference>
<gene>
    <name evidence="8" type="ORF">ENV67_04485</name>
</gene>
<proteinExistence type="predicted"/>
<evidence type="ECO:0000313" key="8">
    <source>
        <dbReference type="EMBL" id="HGW91781.1"/>
    </source>
</evidence>
<evidence type="ECO:0000256" key="4">
    <source>
        <dbReference type="ARBA" id="ARBA00023110"/>
    </source>
</evidence>
<name>A0A7C4Y518_UNCW3</name>
<dbReference type="EC" id="5.2.1.8" evidence="2"/>
<keyword evidence="5 6" id="KW-0413">Isomerase</keyword>
<feature type="domain" description="PpiC" evidence="7">
    <location>
        <begin position="129"/>
        <end position="222"/>
    </location>
</feature>